<protein>
    <submittedName>
        <fullName evidence="1">Uncharacterized protein</fullName>
    </submittedName>
</protein>
<sequence>MEADAVGAAGGAAVSRAGAVWLTAVAFAGGSREASRGGGSLATERARIVATGRVGRLHVATQPSRRNAMLKA</sequence>
<reference evidence="2" key="1">
    <citation type="journal article" date="2019" name="Int. J. Syst. Evol. Microbiol.">
        <title>The Global Catalogue of Microorganisms (GCM) 10K type strain sequencing project: providing services to taxonomists for standard genome sequencing and annotation.</title>
        <authorList>
            <consortium name="The Broad Institute Genomics Platform"/>
            <consortium name="The Broad Institute Genome Sequencing Center for Infectious Disease"/>
            <person name="Wu L."/>
            <person name="Ma J."/>
        </authorList>
    </citation>
    <scope>NUCLEOTIDE SEQUENCE [LARGE SCALE GENOMIC DNA]</scope>
    <source>
        <strain evidence="2">JCM 4594</strain>
    </source>
</reference>
<gene>
    <name evidence="1" type="ORF">GCM10010326_11770</name>
</gene>
<organism evidence="1 2">
    <name type="scientific">Streptomyces xanthochromogenes</name>
    <dbReference type="NCBI Taxonomy" id="67384"/>
    <lineage>
        <taxon>Bacteria</taxon>
        <taxon>Bacillati</taxon>
        <taxon>Actinomycetota</taxon>
        <taxon>Actinomycetes</taxon>
        <taxon>Kitasatosporales</taxon>
        <taxon>Streptomycetaceae</taxon>
        <taxon>Streptomyces</taxon>
    </lineage>
</organism>
<dbReference type="EMBL" id="BMUU01000002">
    <property type="protein sequence ID" value="GGY20722.1"/>
    <property type="molecule type" value="Genomic_DNA"/>
</dbReference>
<evidence type="ECO:0000313" key="2">
    <source>
        <dbReference type="Proteomes" id="UP000600946"/>
    </source>
</evidence>
<name>A0ABQ2ZRG0_9ACTN</name>
<dbReference type="Proteomes" id="UP000600946">
    <property type="component" value="Unassembled WGS sequence"/>
</dbReference>
<evidence type="ECO:0000313" key="1">
    <source>
        <dbReference type="EMBL" id="GGY20722.1"/>
    </source>
</evidence>
<comment type="caution">
    <text evidence="1">The sequence shown here is derived from an EMBL/GenBank/DDBJ whole genome shotgun (WGS) entry which is preliminary data.</text>
</comment>
<proteinExistence type="predicted"/>
<accession>A0ABQ2ZRG0</accession>
<keyword evidence="2" id="KW-1185">Reference proteome</keyword>